<dbReference type="GO" id="GO:0006396">
    <property type="term" value="P:RNA processing"/>
    <property type="evidence" value="ECO:0007669"/>
    <property type="project" value="InterPro"/>
</dbReference>
<proteinExistence type="predicted"/>
<organism evidence="2">
    <name type="scientific">Sweet potato chlorotic stunt virus</name>
    <dbReference type="NCBI Taxonomy" id="81931"/>
    <lineage>
        <taxon>Viruses</taxon>
        <taxon>Riboviria</taxon>
        <taxon>Orthornavirae</taxon>
        <taxon>Kitrinoviricota</taxon>
        <taxon>Alsuviricetes</taxon>
        <taxon>Martellivirales</taxon>
        <taxon>Closteroviridae</taxon>
        <taxon>Crinivirus</taxon>
        <taxon>Crinivirus ipomeae</taxon>
    </lineage>
</organism>
<name>A0A8F1NN47_9CLOS</name>
<evidence type="ECO:0000313" key="2">
    <source>
        <dbReference type="EMBL" id="QWQ66166.1"/>
    </source>
</evidence>
<keyword evidence="1" id="KW-0472">Membrane</keyword>
<reference evidence="2" key="1">
    <citation type="submission" date="2021-04" db="EMBL/GenBank/DDBJ databases">
        <title>First Report of Sweet Potato Chlorotic Stunt Virus (SPCSV) in Hungary.</title>
        <authorList>
            <person name="Kiemo F.W."/>
            <person name="Toth Z."/>
            <person name="Szabo Z."/>
        </authorList>
    </citation>
    <scope>NUCLEOTIDE SEQUENCE</scope>
    <source>
        <strain evidence="2">Hun_01</strain>
    </source>
</reference>
<dbReference type="InterPro" id="IPR036389">
    <property type="entry name" value="RNase_III_sf"/>
</dbReference>
<dbReference type="Gene3D" id="1.10.1520.10">
    <property type="entry name" value="Ribonuclease III domain"/>
    <property type="match status" value="1"/>
</dbReference>
<sequence>MRHCVSYIVCVQIFRRFARFSTNSLLLIFNFYLVMMIPIFSDVSEESKLTIFGSRHRLDSIIQSICASEDRDKYEILGDWAITTYVTSMLTDLFKHDADAESLSLLRAHNISNFMFAKVMVESRFYEDFSIWLTPDQLQLCRMTFGGGKNVYEVNVKFLANYFERVVGWLVINDSSESIKKFLDLFLKPLMSFRIKKPARSILQEWAVKNNKRLDIYTGEYNVNNVVYVLVDGKEISRANDLISKKRAISKAVVFAVEALNLN</sequence>
<dbReference type="GO" id="GO:0004525">
    <property type="term" value="F:ribonuclease III activity"/>
    <property type="evidence" value="ECO:0007669"/>
    <property type="project" value="InterPro"/>
</dbReference>
<evidence type="ECO:0000256" key="1">
    <source>
        <dbReference type="SAM" id="Phobius"/>
    </source>
</evidence>
<accession>A0A8F1NN47</accession>
<keyword evidence="1" id="KW-1133">Transmembrane helix</keyword>
<dbReference type="EMBL" id="MW892835">
    <property type="protein sequence ID" value="QWQ66166.1"/>
    <property type="molecule type" value="Genomic_RNA"/>
</dbReference>
<keyword evidence="1" id="KW-0812">Transmembrane</keyword>
<protein>
    <submittedName>
        <fullName evidence="2">RNase III endoribonuclease</fullName>
    </submittedName>
</protein>
<feature type="transmembrane region" description="Helical" evidence="1">
    <location>
        <begin position="20"/>
        <end position="40"/>
    </location>
</feature>
<dbReference type="SUPFAM" id="SSF69065">
    <property type="entry name" value="RNase III domain-like"/>
    <property type="match status" value="1"/>
</dbReference>